<dbReference type="GO" id="GO:0005634">
    <property type="term" value="C:nucleus"/>
    <property type="evidence" value="ECO:0007669"/>
    <property type="project" value="TreeGrafter"/>
</dbReference>
<name>A0AAD9ZLY3_9ROSI</name>
<gene>
    <name evidence="4" type="ORF">Dsin_031927</name>
</gene>
<reference evidence="4" key="1">
    <citation type="journal article" date="2023" name="Plant J.">
        <title>Genome sequences and population genomics provide insights into the demographic history, inbreeding, and mutation load of two 'living fossil' tree species of Dipteronia.</title>
        <authorList>
            <person name="Feng Y."/>
            <person name="Comes H.P."/>
            <person name="Chen J."/>
            <person name="Zhu S."/>
            <person name="Lu R."/>
            <person name="Zhang X."/>
            <person name="Li P."/>
            <person name="Qiu J."/>
            <person name="Olsen K.M."/>
            <person name="Qiu Y."/>
        </authorList>
    </citation>
    <scope>NUCLEOTIDE SEQUENCE</scope>
    <source>
        <strain evidence="4">NBL</strain>
    </source>
</reference>
<evidence type="ECO:0000256" key="3">
    <source>
        <dbReference type="SAM" id="MobiDB-lite"/>
    </source>
</evidence>
<feature type="compositionally biased region" description="Polar residues" evidence="3">
    <location>
        <begin position="522"/>
        <end position="533"/>
    </location>
</feature>
<feature type="compositionally biased region" description="Polar residues" evidence="3">
    <location>
        <begin position="609"/>
        <end position="618"/>
    </location>
</feature>
<organism evidence="4 5">
    <name type="scientific">Dipteronia sinensis</name>
    <dbReference type="NCBI Taxonomy" id="43782"/>
    <lineage>
        <taxon>Eukaryota</taxon>
        <taxon>Viridiplantae</taxon>
        <taxon>Streptophyta</taxon>
        <taxon>Embryophyta</taxon>
        <taxon>Tracheophyta</taxon>
        <taxon>Spermatophyta</taxon>
        <taxon>Magnoliopsida</taxon>
        <taxon>eudicotyledons</taxon>
        <taxon>Gunneridae</taxon>
        <taxon>Pentapetalae</taxon>
        <taxon>rosids</taxon>
        <taxon>malvids</taxon>
        <taxon>Sapindales</taxon>
        <taxon>Sapindaceae</taxon>
        <taxon>Hippocastanoideae</taxon>
        <taxon>Acereae</taxon>
        <taxon>Dipteronia</taxon>
    </lineage>
</organism>
<keyword evidence="5" id="KW-1185">Reference proteome</keyword>
<feature type="compositionally biased region" description="Acidic residues" evidence="3">
    <location>
        <begin position="442"/>
        <end position="456"/>
    </location>
</feature>
<dbReference type="GO" id="GO:0030687">
    <property type="term" value="C:preribosome, large subunit precursor"/>
    <property type="evidence" value="ECO:0007669"/>
    <property type="project" value="TreeGrafter"/>
</dbReference>
<keyword evidence="1" id="KW-0547">Nucleotide-binding</keyword>
<proteinExistence type="predicted"/>
<dbReference type="AlphaFoldDB" id="A0AAD9ZLY3"/>
<dbReference type="PANTHER" id="PTHR48103">
    <property type="entry name" value="MIDASIN-RELATED"/>
    <property type="match status" value="1"/>
</dbReference>
<feature type="compositionally biased region" description="Basic and acidic residues" evidence="3">
    <location>
        <begin position="502"/>
        <end position="511"/>
    </location>
</feature>
<evidence type="ECO:0000256" key="1">
    <source>
        <dbReference type="ARBA" id="ARBA00022741"/>
    </source>
</evidence>
<dbReference type="GO" id="GO:0005524">
    <property type="term" value="F:ATP binding"/>
    <property type="evidence" value="ECO:0007669"/>
    <property type="project" value="UniProtKB-KW"/>
</dbReference>
<feature type="compositionally biased region" description="Basic and acidic residues" evidence="3">
    <location>
        <begin position="392"/>
        <end position="418"/>
    </location>
</feature>
<dbReference type="GO" id="GO:0000027">
    <property type="term" value="P:ribosomal large subunit assembly"/>
    <property type="evidence" value="ECO:0007669"/>
    <property type="project" value="TreeGrafter"/>
</dbReference>
<protein>
    <submittedName>
        <fullName evidence="4">Uncharacterized protein</fullName>
    </submittedName>
</protein>
<dbReference type="GO" id="GO:0000055">
    <property type="term" value="P:ribosomal large subunit export from nucleus"/>
    <property type="evidence" value="ECO:0007669"/>
    <property type="project" value="TreeGrafter"/>
</dbReference>
<feature type="compositionally biased region" description="Acidic residues" evidence="3">
    <location>
        <begin position="479"/>
        <end position="501"/>
    </location>
</feature>
<keyword evidence="2" id="KW-0067">ATP-binding</keyword>
<accession>A0AAD9ZLY3</accession>
<dbReference type="EMBL" id="JANJYJ010000010">
    <property type="protein sequence ID" value="KAK3184641.1"/>
    <property type="molecule type" value="Genomic_DNA"/>
</dbReference>
<dbReference type="PANTHER" id="PTHR48103:SF2">
    <property type="entry name" value="MIDASIN"/>
    <property type="match status" value="1"/>
</dbReference>
<dbReference type="Proteomes" id="UP001281410">
    <property type="component" value="Unassembled WGS sequence"/>
</dbReference>
<sequence>MGLSLWERYFLNGIEILTLDELQYWPTQDMYLRQRSLSFPGVALFKLCLALRKLFIHGIAHEHFMMFLPCIPNLRDVQFINDYHWAPDHNMSTHMRLDSCNIQSLKLVVPSAILCQHLLVAHSRLSHAAAAAAAPSDFQGSLYGTLDTECKAINEFYFKSLASVQLLQQICLKLYDDFTAEQINRSAAFLNHLIVIQQMQWDTSYNFAKHLKSLHESAFAYESLCSSCSNSEKIVEKTHSNSYQSVRATTQKVLAFIERFARAIQKSKGKLMAEQFNSAMQARNQSTNHCNGNYSEFEALFGVALSKTCENIMDMLRELGAGTSIMTHGLAKTFASLYSKGFGVPAKDQEDDSNGDKSQDASGTGIKMEQDFAADTFSVSEDSSGVDDDDDKYEKEKYESGPSVKDGDQSSRELRAMEDSAMADEPGELNFVENDGQKDENGDQDDLSDTENAEDLNMDKDEAFVDPSGLKLYEPNQNVDEDIGMDEKDVTEEEESLEEHENDGTYNKEEVGPEEDDECAENGNSEDVNTNPVDETMEEPENGQAGADNTVAQDGIEDENADEYEKGTAQALGPAADHRDDATEMEIDKKASELHPIEHHASILKSKMEQQMQISDQNKPPIDESPEVHRDDDDDGAQGSLSESLSLKKKYLNEDIYQLSKLFSRKLQGDYKTGKRINMKKVIPLVASHYRKDKIWLSKKGNIGSLHDFDQPFTGMAGIKMISGLTFKQENTIADEPVVDLLNFCSNI</sequence>
<feature type="region of interest" description="Disordered" evidence="3">
    <location>
        <begin position="375"/>
        <end position="549"/>
    </location>
</feature>
<evidence type="ECO:0000256" key="2">
    <source>
        <dbReference type="ARBA" id="ARBA00022840"/>
    </source>
</evidence>
<evidence type="ECO:0000313" key="4">
    <source>
        <dbReference type="EMBL" id="KAK3184641.1"/>
    </source>
</evidence>
<feature type="region of interest" description="Disordered" evidence="3">
    <location>
        <begin position="608"/>
        <end position="642"/>
    </location>
</feature>
<evidence type="ECO:0000313" key="5">
    <source>
        <dbReference type="Proteomes" id="UP001281410"/>
    </source>
</evidence>
<comment type="caution">
    <text evidence="4">The sequence shown here is derived from an EMBL/GenBank/DDBJ whole genome shotgun (WGS) entry which is preliminary data.</text>
</comment>